<dbReference type="EMBL" id="BK014837">
    <property type="protein sequence ID" value="DAD77989.1"/>
    <property type="molecule type" value="Genomic_DNA"/>
</dbReference>
<accession>A0A8S5M6Q1</accession>
<reference evidence="2" key="1">
    <citation type="journal article" date="2021" name="Proc. Natl. Acad. Sci. U.S.A.">
        <title>A Catalog of Tens of Thousands of Viruses from Human Metagenomes Reveals Hidden Associations with Chronic Diseases.</title>
        <authorList>
            <person name="Tisza M.J."/>
            <person name="Buck C.B."/>
        </authorList>
    </citation>
    <scope>NUCLEOTIDE SEQUENCE</scope>
    <source>
        <strain evidence="2">CtETQ12</strain>
    </source>
</reference>
<evidence type="ECO:0000313" key="2">
    <source>
        <dbReference type="EMBL" id="DAD77989.1"/>
    </source>
</evidence>
<keyword evidence="1" id="KW-0472">Membrane</keyword>
<feature type="transmembrane region" description="Helical" evidence="1">
    <location>
        <begin position="12"/>
        <end position="34"/>
    </location>
</feature>
<organism evidence="2">
    <name type="scientific">Siphoviridae sp. ctETQ12</name>
    <dbReference type="NCBI Taxonomy" id="2826206"/>
    <lineage>
        <taxon>Viruses</taxon>
        <taxon>Duplodnaviria</taxon>
        <taxon>Heunggongvirae</taxon>
        <taxon>Uroviricota</taxon>
        <taxon>Caudoviricetes</taxon>
    </lineage>
</organism>
<name>A0A8S5M6Q1_9CAUD</name>
<sequence length="48" mass="5566">MRAICRTVLRGLCVVAVLPSVLLAVGLCAFWRWLWDDDDERSRYGYGY</sequence>
<keyword evidence="1" id="KW-0812">Transmembrane</keyword>
<evidence type="ECO:0000256" key="1">
    <source>
        <dbReference type="SAM" id="Phobius"/>
    </source>
</evidence>
<protein>
    <submittedName>
        <fullName evidence="2">Uncharacterized protein</fullName>
    </submittedName>
</protein>
<proteinExistence type="predicted"/>
<keyword evidence="1" id="KW-1133">Transmembrane helix</keyword>